<sequence>MADSEAKSKEGNMKKNKKRKLSGPEEAEIPPKPQRIALSENRREQTDVERAEELEQRDPNQELIEEGSPWRNLQLILSLQKKELDLPKKLELASSFVKTRVAEKDSSADQDYEPVKLSRLVVFLNDWTQSVLISSEKKMRGDGQKPQDEVIETCLDFRCWEIFKFCLEESSRLQVPLNFSRNLLRPILYIAKDAVSLMNNTLSWSRKSVFIDARFKLYIAVLDCISLVFSSHDGLSNENLDLWMSTVDAVLELVFKFYTKNLDGDNMGDFALRFSCLVLEPFAMFLRAHPTRKTGFHDFIDKLLEPLMHLLAVLHLQIGGSNSHRTGNLLNLVEDVLSNGLFHPIHIDGFLSLHSAEKYATSHDGKSNNKKTVIKSYHRHLFDKLERTLTEKVSAMGSIGELFHLLVNRVKLLKKSSVLSSGTKMRGKAGASRHLEDNSLSHASKMSFDSSNVLKNNSYYSGSFNADIRKSLFDFFVQIMEPLLLKLSVYLQDKVEVETELSQVRGILQSINNLLASFMHEKIYVRTEDTSEGACLYFLKKVYDTVISSFTYLNRLSKFDLDNHRHIEMLTLSVNEVLVAVGYLLEIEYEVTGNDLVSLWLIVFSYSTIGLYLAGMLDQISLFSKIEALGCQLINLYGQLRQVNNCVFALCKALRLVISQADDGEINCTRFVADLPTEAYARSVGMLLCSQEFKCAIRNAIKSIPEGQASACIKQLAADVSETLGWMKVNCSVAKGKEVGKLKVDSVPNPPAELLGRGLSELYALVLDSVTVTTGNSNLLGVSIKDLMMLLQPCMNSLVAIQPDTINMFLSSVTGIIFDNRAVGSKCDLPKFGFPTCWIFIFFFQLYMSCRSLYRQAISLVPPDLSRKMSVVMGDSFTAYSGKEWMERTDLDDKGYFSWIFQPSATLDAVIQSVSNIYLQNSTEDCSPLIYVLHAMALQRLVDLNRQIKSLEYLQQSNDKLLENKLVDAAGLSLFRKRSRKWERHISVLRQEAAGLTDFIMGHLPLVAKDQQSISSDVATCLDTPTQAVHETEEWDFGISSVNKKSLPTALWWIVCQNIDIWCTHAAKKKLKMFLSILICTSIPSLTSNFLKVGKQCINESSQPKKVTMHQISSALLRDSILYEHKFVCRYFASRFCRVLEKSVSPLLRDFSSSNVDLNSSPHWPEVLGALDKSPVNISSKEHVTYDNLSDSKLIVHSSDKLPTKICRGKNALPSTSANFTACQSLLNLLCWMPKGYLNSRSLLLYATYLLNLERLVVGGLLECQGRLCSYSQYNLFRLFVSCRKALKYIIVEASEKKIVTSQSTQSLFTPIFPEDSFSALWLFKSVSAVVELQQAVSEDSTSQFNDLIFSLTDHTSYAFLTLSRYQFSHVVHLLLDAEKPSNEQSFSGNTNQQNDLIESDSCLDSTNCIEAWKSACLVAKILTEEMQCFVLSLKDALRGEKVGLVVNVVNLTRFSPIVSCFSGFLWGLVSAINDRAARYSDNRGKLLWWKCEPHSELNFCINVFEEFINLFLRMFLLDNQQHTNFYDAQNHKKSDYSPDLLDAEDISLKGAGACVEIASGIHQQKSGTAVTFPVLSDIHDDSASASVKRSWLKDANFAASILNEGDSFDSQCINKPLLHRLLNGDYPGAAFSLRQLLIASSALLRLKLQINMSSSFPSLVPIFVGISQVLLLEFVHMVEIPQPHSFVWLDGVLKYLEELGNYFPSTNPTLSRNMYAKLIELHLRAIGKCITLQGKRATLASHETESSTKTLPGHMGLSEASYSSAPYCLDEFKARLRMSFKTFIKKPSELHLLSAVQAIERALVGVQEGCTMNYDITVGADGGKVSSLVAAGVDCFDLVLEFVSGRKRLSVVKRHIQSLIAGLFNIILHLQNPLIFYGRFMRSEGDSNPDPGSVILMCVEVLIRVSGKHALFQMDAWHVAASLRIPAALFQDFCQLKDSEAPSSSHPSLVLDNQVADPLASMNVCVVDRYFSIDLFAACCRLLYTILKHHKSECEQCIALLEASVSVLLRCLETVDTDPVTRKGYFSWDLEEGVKCACFLRRIYEEIRQQKDILGRHCSQFLSNYIWVFVGFGPSKAGIKREIDEALRPGIYALIDACSGDDLQYLHTVFGEGPCRTTLATLQHDYKLNFQYEGKV</sequence>
<dbReference type="InterPro" id="IPR052609">
    <property type="entry name" value="Ribosome_Biogenesis_Reg"/>
</dbReference>
<keyword evidence="4" id="KW-1185">Reference proteome</keyword>
<feature type="compositionally biased region" description="Basic and acidic residues" evidence="1">
    <location>
        <begin position="1"/>
        <end position="13"/>
    </location>
</feature>
<organism evidence="3 4">
    <name type="scientific">Carya illinoinensis</name>
    <name type="common">Pecan</name>
    <dbReference type="NCBI Taxonomy" id="32201"/>
    <lineage>
        <taxon>Eukaryota</taxon>
        <taxon>Viridiplantae</taxon>
        <taxon>Streptophyta</taxon>
        <taxon>Embryophyta</taxon>
        <taxon>Tracheophyta</taxon>
        <taxon>Spermatophyta</taxon>
        <taxon>Magnoliopsida</taxon>
        <taxon>eudicotyledons</taxon>
        <taxon>Gunneridae</taxon>
        <taxon>Pentapetalae</taxon>
        <taxon>rosids</taxon>
        <taxon>fabids</taxon>
        <taxon>Fagales</taxon>
        <taxon>Juglandaceae</taxon>
        <taxon>Carya</taxon>
    </lineage>
</organism>
<feature type="compositionally biased region" description="Basic and acidic residues" evidence="1">
    <location>
        <begin position="40"/>
        <end position="60"/>
    </location>
</feature>
<evidence type="ECO:0000256" key="1">
    <source>
        <dbReference type="SAM" id="MobiDB-lite"/>
    </source>
</evidence>
<evidence type="ECO:0000313" key="4">
    <source>
        <dbReference type="Proteomes" id="UP000811609"/>
    </source>
</evidence>
<evidence type="ECO:0000259" key="2">
    <source>
        <dbReference type="Pfam" id="PF10441"/>
    </source>
</evidence>
<dbReference type="GO" id="GO:0005730">
    <property type="term" value="C:nucleolus"/>
    <property type="evidence" value="ECO:0007669"/>
    <property type="project" value="TreeGrafter"/>
</dbReference>
<reference evidence="3" key="1">
    <citation type="submission" date="2020-12" db="EMBL/GenBank/DDBJ databases">
        <title>WGS assembly of Carya illinoinensis cv. Pawnee.</title>
        <authorList>
            <person name="Platts A."/>
            <person name="Shu S."/>
            <person name="Wright S."/>
            <person name="Barry K."/>
            <person name="Edger P."/>
            <person name="Pires J.C."/>
            <person name="Schmutz J."/>
        </authorList>
    </citation>
    <scope>NUCLEOTIDE SEQUENCE</scope>
    <source>
        <tissue evidence="3">Leaf</tissue>
    </source>
</reference>
<dbReference type="PANTHER" id="PTHR15682:SF2">
    <property type="entry name" value="UNHEALTHY RIBOSOME BIOGENESIS PROTEIN 2 HOMOLOG"/>
    <property type="match status" value="1"/>
</dbReference>
<dbReference type="Proteomes" id="UP000811609">
    <property type="component" value="Chromosome 5"/>
</dbReference>
<dbReference type="Pfam" id="PF10441">
    <property type="entry name" value="Urb2"/>
    <property type="match status" value="1"/>
</dbReference>
<evidence type="ECO:0000313" key="3">
    <source>
        <dbReference type="EMBL" id="KAG6653436.1"/>
    </source>
</evidence>
<comment type="caution">
    <text evidence="3">The sequence shown here is derived from an EMBL/GenBank/DDBJ whole genome shotgun (WGS) entry which is preliminary data.</text>
</comment>
<protein>
    <recommendedName>
        <fullName evidence="2">Nucleolar 27S pre-rRNA processing Urb2/Npa2 C-terminal domain-containing protein</fullName>
    </recommendedName>
</protein>
<dbReference type="EMBL" id="CM031813">
    <property type="protein sequence ID" value="KAG6653436.1"/>
    <property type="molecule type" value="Genomic_DNA"/>
</dbReference>
<feature type="domain" description="Nucleolar 27S pre-rRNA processing Urb2/Npa2 C-terminal" evidence="2">
    <location>
        <begin position="1898"/>
        <end position="2136"/>
    </location>
</feature>
<dbReference type="InterPro" id="IPR018849">
    <property type="entry name" value="Urb2/Npa2_C"/>
</dbReference>
<gene>
    <name evidence="3" type="ORF">CIPAW_05G076600</name>
</gene>
<proteinExistence type="predicted"/>
<feature type="region of interest" description="Disordered" evidence="1">
    <location>
        <begin position="1"/>
        <end position="65"/>
    </location>
</feature>
<name>A0A8T1QFM5_CARIL</name>
<dbReference type="GO" id="GO:0042254">
    <property type="term" value="P:ribosome biogenesis"/>
    <property type="evidence" value="ECO:0007669"/>
    <property type="project" value="TreeGrafter"/>
</dbReference>
<dbReference type="PANTHER" id="PTHR15682">
    <property type="entry name" value="UNHEALTHY RIBOSOME BIOGENESIS PROTEIN 2 HOMOLOG"/>
    <property type="match status" value="1"/>
</dbReference>
<accession>A0A8T1QFM5</accession>